<keyword evidence="3" id="KW-1185">Reference proteome</keyword>
<evidence type="ECO:0000256" key="1">
    <source>
        <dbReference type="SAM" id="MobiDB-lite"/>
    </source>
</evidence>
<protein>
    <submittedName>
        <fullName evidence="2">Uncharacterized protein</fullName>
    </submittedName>
</protein>
<organism evidence="2 3">
    <name type="scientific">Datura stramonium</name>
    <name type="common">Jimsonweed</name>
    <name type="synonym">Common thornapple</name>
    <dbReference type="NCBI Taxonomy" id="4076"/>
    <lineage>
        <taxon>Eukaryota</taxon>
        <taxon>Viridiplantae</taxon>
        <taxon>Streptophyta</taxon>
        <taxon>Embryophyta</taxon>
        <taxon>Tracheophyta</taxon>
        <taxon>Spermatophyta</taxon>
        <taxon>Magnoliopsida</taxon>
        <taxon>eudicotyledons</taxon>
        <taxon>Gunneridae</taxon>
        <taxon>Pentapetalae</taxon>
        <taxon>asterids</taxon>
        <taxon>lamiids</taxon>
        <taxon>Solanales</taxon>
        <taxon>Solanaceae</taxon>
        <taxon>Solanoideae</taxon>
        <taxon>Datureae</taxon>
        <taxon>Datura</taxon>
    </lineage>
</organism>
<feature type="region of interest" description="Disordered" evidence="1">
    <location>
        <begin position="150"/>
        <end position="169"/>
    </location>
</feature>
<feature type="region of interest" description="Disordered" evidence="1">
    <location>
        <begin position="49"/>
        <end position="85"/>
    </location>
</feature>
<name>A0ABS8SB52_DATST</name>
<proteinExistence type="predicted"/>
<feature type="compositionally biased region" description="Polar residues" evidence="1">
    <location>
        <begin position="49"/>
        <end position="60"/>
    </location>
</feature>
<sequence length="169" mass="18421">MAVEEHYGGVRKEEAFRAYDAAMMQYHVEKEVTKNFLEKLNRKNVMSDNHVTPYHQTSDIGSSSRAGGGAVRSQAPSHTPRFRRSPAVNGASVAVPAAQGKYFLDPLIGIGVLFQDPADPSQKETLDFIGIGANGDDFWREVQVQIQPPAARAEPPLNLDLSLGQPGSM</sequence>
<evidence type="ECO:0000313" key="3">
    <source>
        <dbReference type="Proteomes" id="UP000823775"/>
    </source>
</evidence>
<reference evidence="2 3" key="1">
    <citation type="journal article" date="2021" name="BMC Genomics">
        <title>Datura genome reveals duplications of psychoactive alkaloid biosynthetic genes and high mutation rate following tissue culture.</title>
        <authorList>
            <person name="Rajewski A."/>
            <person name="Carter-House D."/>
            <person name="Stajich J."/>
            <person name="Litt A."/>
        </authorList>
    </citation>
    <scope>NUCLEOTIDE SEQUENCE [LARGE SCALE GENOMIC DNA]</scope>
    <source>
        <strain evidence="2">AR-01</strain>
    </source>
</reference>
<accession>A0ABS8SB52</accession>
<comment type="caution">
    <text evidence="2">The sequence shown here is derived from an EMBL/GenBank/DDBJ whole genome shotgun (WGS) entry which is preliminary data.</text>
</comment>
<dbReference type="Proteomes" id="UP000823775">
    <property type="component" value="Unassembled WGS sequence"/>
</dbReference>
<gene>
    <name evidence="2" type="ORF">HAX54_030622</name>
</gene>
<evidence type="ECO:0000313" key="2">
    <source>
        <dbReference type="EMBL" id="MCD7456095.1"/>
    </source>
</evidence>
<dbReference type="EMBL" id="JACEIK010000385">
    <property type="protein sequence ID" value="MCD7456095.1"/>
    <property type="molecule type" value="Genomic_DNA"/>
</dbReference>